<proteinExistence type="predicted"/>
<dbReference type="EMBL" id="CP017146">
    <property type="protein sequence ID" value="QHO69559.1"/>
    <property type="molecule type" value="Genomic_DNA"/>
</dbReference>
<evidence type="ECO:0000313" key="3">
    <source>
        <dbReference type="Proteomes" id="UP000464507"/>
    </source>
</evidence>
<dbReference type="Proteomes" id="UP000464507">
    <property type="component" value="Chromosome"/>
</dbReference>
<name>A0A7L5AMP4_9MICO</name>
<dbReference type="KEGG" id="mant:BHD05_07805"/>
<dbReference type="RefSeq" id="WP_161885933.1">
    <property type="nucleotide sequence ID" value="NZ_CP017146.1"/>
</dbReference>
<feature type="region of interest" description="Disordered" evidence="1">
    <location>
        <begin position="1"/>
        <end position="20"/>
    </location>
</feature>
<sequence>MNTPDLLISDPAGRVNAENQRSQDLTQTLIDTVRVAVHALGDTAGVSVHDDSPAGELYVEFAGQNFLIRVETM</sequence>
<organism evidence="2 3">
    <name type="scientific">Marisediminicola antarctica</name>
    <dbReference type="NCBI Taxonomy" id="674079"/>
    <lineage>
        <taxon>Bacteria</taxon>
        <taxon>Bacillati</taxon>
        <taxon>Actinomycetota</taxon>
        <taxon>Actinomycetes</taxon>
        <taxon>Micrococcales</taxon>
        <taxon>Microbacteriaceae</taxon>
        <taxon>Marisediminicola</taxon>
    </lineage>
</organism>
<protein>
    <submittedName>
        <fullName evidence="2">Uncharacterized protein</fullName>
    </submittedName>
</protein>
<keyword evidence="3" id="KW-1185">Reference proteome</keyword>
<accession>A0A7L5AMP4</accession>
<dbReference type="AlphaFoldDB" id="A0A7L5AMP4"/>
<evidence type="ECO:0000313" key="2">
    <source>
        <dbReference type="EMBL" id="QHO69559.1"/>
    </source>
</evidence>
<evidence type="ECO:0000256" key="1">
    <source>
        <dbReference type="SAM" id="MobiDB-lite"/>
    </source>
</evidence>
<gene>
    <name evidence="2" type="ORF">BHD05_07805</name>
</gene>
<reference evidence="2 3" key="1">
    <citation type="submission" date="2016-09" db="EMBL/GenBank/DDBJ databases">
        <title>Complete genome sequence of microbes from the polar regions.</title>
        <authorList>
            <person name="Liao L."/>
            <person name="Chen B."/>
        </authorList>
    </citation>
    <scope>NUCLEOTIDE SEQUENCE [LARGE SCALE GENOMIC DNA]</scope>
    <source>
        <strain evidence="2 3">ZS314</strain>
    </source>
</reference>